<evidence type="ECO:0000313" key="3">
    <source>
        <dbReference type="Proteomes" id="UP001152759"/>
    </source>
</evidence>
<dbReference type="Proteomes" id="UP001152759">
    <property type="component" value="Chromosome 1"/>
</dbReference>
<dbReference type="EMBL" id="OU963862">
    <property type="protein sequence ID" value="CAH0381619.1"/>
    <property type="molecule type" value="Genomic_DNA"/>
</dbReference>
<dbReference type="GO" id="GO:0008374">
    <property type="term" value="F:O-acyltransferase activity"/>
    <property type="evidence" value="ECO:0007669"/>
    <property type="project" value="InterPro"/>
</dbReference>
<organism evidence="2 3">
    <name type="scientific">Bemisia tabaci</name>
    <name type="common">Sweetpotato whitefly</name>
    <name type="synonym">Aleurodes tabaci</name>
    <dbReference type="NCBI Taxonomy" id="7038"/>
    <lineage>
        <taxon>Eukaryota</taxon>
        <taxon>Metazoa</taxon>
        <taxon>Ecdysozoa</taxon>
        <taxon>Arthropoda</taxon>
        <taxon>Hexapoda</taxon>
        <taxon>Insecta</taxon>
        <taxon>Pterygota</taxon>
        <taxon>Neoptera</taxon>
        <taxon>Paraneoptera</taxon>
        <taxon>Hemiptera</taxon>
        <taxon>Sternorrhyncha</taxon>
        <taxon>Aleyrodoidea</taxon>
        <taxon>Aleyrodidae</taxon>
        <taxon>Aleyrodinae</taxon>
        <taxon>Bemisia</taxon>
    </lineage>
</organism>
<dbReference type="SUPFAM" id="SSF53474">
    <property type="entry name" value="alpha/beta-Hydrolases"/>
    <property type="match status" value="1"/>
</dbReference>
<evidence type="ECO:0008006" key="4">
    <source>
        <dbReference type="Google" id="ProtNLM"/>
    </source>
</evidence>
<keyword evidence="1" id="KW-0732">Signal</keyword>
<gene>
    <name evidence="2" type="ORF">BEMITA_LOCUS1251</name>
</gene>
<accession>A0A9P0A0C7</accession>
<name>A0A9P0A0C7_BEMTA</name>
<sequence>MFISIFQWLLLLSFTCVPTWSYLSYDYNADVMAPVILVPGVVGTQVEGKWNTTTHPLYCEGSQGYWKLLWFKWDILAGGDSLRCWVYRYKLIYNRATHRSHNQIGVETRVPGRFGDLQPVEYMTRDLITQFGSGYLQDISNSLRASGYDSERNLKAAGYDGRYAPPQQVEIGYYAQFTKLVERVAADTKRKVAIITHSMGGIMAAYCLMNKSQAWKDRHIHAFIAIAAPWLGSAKPVEVFITGADFNIPTLDKSEMRELLRTFQSMALLLPSEEAYGDTVLVEWLNKNKNYTAKDYNQLFHDIHYTDGYLMRQDARSYMPIQGNKLGVKVVCIWSHGLQTPFKMIIKGNNITNPTSVNFTNVDGDGTVPLKSLRYCEKFPRVTSYEVSGYEHSQIMHSQRCLTILNPS</sequence>
<dbReference type="KEGG" id="btab:109039469"/>
<dbReference type="Pfam" id="PF02450">
    <property type="entry name" value="LCAT"/>
    <property type="match status" value="1"/>
</dbReference>
<evidence type="ECO:0000313" key="2">
    <source>
        <dbReference type="EMBL" id="CAH0381619.1"/>
    </source>
</evidence>
<dbReference type="InterPro" id="IPR003386">
    <property type="entry name" value="LACT/PDAT_acylTrfase"/>
</dbReference>
<dbReference type="AlphaFoldDB" id="A0A9P0A0C7"/>
<dbReference type="PANTHER" id="PTHR11440">
    <property type="entry name" value="LECITHIN-CHOLESTEROL ACYLTRANSFERASE-RELATED"/>
    <property type="match status" value="1"/>
</dbReference>
<dbReference type="InterPro" id="IPR029058">
    <property type="entry name" value="AB_hydrolase_fold"/>
</dbReference>
<feature type="chain" id="PRO_5040356025" description="Lecithin:cholesterol acyltransferase" evidence="1">
    <location>
        <begin position="22"/>
        <end position="408"/>
    </location>
</feature>
<dbReference type="Gene3D" id="3.40.50.1820">
    <property type="entry name" value="alpha/beta hydrolase"/>
    <property type="match status" value="2"/>
</dbReference>
<dbReference type="GO" id="GO:0006629">
    <property type="term" value="P:lipid metabolic process"/>
    <property type="evidence" value="ECO:0007669"/>
    <property type="project" value="InterPro"/>
</dbReference>
<feature type="signal peptide" evidence="1">
    <location>
        <begin position="1"/>
        <end position="21"/>
    </location>
</feature>
<proteinExistence type="predicted"/>
<protein>
    <recommendedName>
        <fullName evidence="4">Lecithin:cholesterol acyltransferase</fullName>
    </recommendedName>
</protein>
<reference evidence="2" key="1">
    <citation type="submission" date="2021-12" db="EMBL/GenBank/DDBJ databases">
        <authorList>
            <person name="King R."/>
        </authorList>
    </citation>
    <scope>NUCLEOTIDE SEQUENCE</scope>
</reference>
<keyword evidence="3" id="KW-1185">Reference proteome</keyword>
<evidence type="ECO:0000256" key="1">
    <source>
        <dbReference type="SAM" id="SignalP"/>
    </source>
</evidence>